<dbReference type="PANTHER" id="PTHR47482">
    <property type="entry name" value="OS11G0632001 PROTEIN"/>
    <property type="match status" value="1"/>
</dbReference>
<keyword evidence="8" id="KW-1185">Reference proteome</keyword>
<feature type="domain" description="SWIM-type" evidence="6">
    <location>
        <begin position="117"/>
        <end position="153"/>
    </location>
</feature>
<dbReference type="SMART" id="SM00575">
    <property type="entry name" value="ZnF_PMZ"/>
    <property type="match status" value="1"/>
</dbReference>
<feature type="domain" description="CCHC-type" evidence="5">
    <location>
        <begin position="359"/>
        <end position="373"/>
    </location>
</feature>
<dbReference type="AlphaFoldDB" id="A0A8R7UGC3"/>
<evidence type="ECO:0000313" key="8">
    <source>
        <dbReference type="Proteomes" id="UP000015106"/>
    </source>
</evidence>
<organism evidence="7 8">
    <name type="scientific">Triticum urartu</name>
    <name type="common">Red wild einkorn</name>
    <name type="synonym">Crithodium urartu</name>
    <dbReference type="NCBI Taxonomy" id="4572"/>
    <lineage>
        <taxon>Eukaryota</taxon>
        <taxon>Viridiplantae</taxon>
        <taxon>Streptophyta</taxon>
        <taxon>Embryophyta</taxon>
        <taxon>Tracheophyta</taxon>
        <taxon>Spermatophyta</taxon>
        <taxon>Magnoliopsida</taxon>
        <taxon>Liliopsida</taxon>
        <taxon>Poales</taxon>
        <taxon>Poaceae</taxon>
        <taxon>BOP clade</taxon>
        <taxon>Pooideae</taxon>
        <taxon>Triticodae</taxon>
        <taxon>Triticeae</taxon>
        <taxon>Triticinae</taxon>
        <taxon>Triticum</taxon>
    </lineage>
</organism>
<reference evidence="7" key="3">
    <citation type="submission" date="2022-06" db="UniProtKB">
        <authorList>
            <consortium name="EnsemblPlants"/>
        </authorList>
    </citation>
    <scope>IDENTIFICATION</scope>
</reference>
<dbReference type="PROSITE" id="PS50966">
    <property type="entry name" value="ZF_SWIM"/>
    <property type="match status" value="1"/>
</dbReference>
<keyword evidence="1" id="KW-0479">Metal-binding</keyword>
<evidence type="ECO:0000313" key="7">
    <source>
        <dbReference type="EnsemblPlants" id="TuG1812G0500001365.01.T02"/>
    </source>
</evidence>
<dbReference type="InterPro" id="IPR006564">
    <property type="entry name" value="Znf_PMZ"/>
</dbReference>
<dbReference type="Proteomes" id="UP000015106">
    <property type="component" value="Chromosome 5"/>
</dbReference>
<dbReference type="GO" id="GO:0003676">
    <property type="term" value="F:nucleic acid binding"/>
    <property type="evidence" value="ECO:0007669"/>
    <property type="project" value="InterPro"/>
</dbReference>
<dbReference type="InterPro" id="IPR007527">
    <property type="entry name" value="Znf_SWIM"/>
</dbReference>
<dbReference type="PANTHER" id="PTHR47482:SF5">
    <property type="entry name" value="FAR1 DOMAIN-CONTAINING PROTEIN"/>
    <property type="match status" value="1"/>
</dbReference>
<proteinExistence type="predicted"/>
<reference evidence="8" key="1">
    <citation type="journal article" date="2013" name="Nature">
        <title>Draft genome of the wheat A-genome progenitor Triticum urartu.</title>
        <authorList>
            <person name="Ling H.Q."/>
            <person name="Zhao S."/>
            <person name="Liu D."/>
            <person name="Wang J."/>
            <person name="Sun H."/>
            <person name="Zhang C."/>
            <person name="Fan H."/>
            <person name="Li D."/>
            <person name="Dong L."/>
            <person name="Tao Y."/>
            <person name="Gao C."/>
            <person name="Wu H."/>
            <person name="Li Y."/>
            <person name="Cui Y."/>
            <person name="Guo X."/>
            <person name="Zheng S."/>
            <person name="Wang B."/>
            <person name="Yu K."/>
            <person name="Liang Q."/>
            <person name="Yang W."/>
            <person name="Lou X."/>
            <person name="Chen J."/>
            <person name="Feng M."/>
            <person name="Jian J."/>
            <person name="Zhang X."/>
            <person name="Luo G."/>
            <person name="Jiang Y."/>
            <person name="Liu J."/>
            <person name="Wang Z."/>
            <person name="Sha Y."/>
            <person name="Zhang B."/>
            <person name="Wu H."/>
            <person name="Tang D."/>
            <person name="Shen Q."/>
            <person name="Xue P."/>
            <person name="Zou S."/>
            <person name="Wang X."/>
            <person name="Liu X."/>
            <person name="Wang F."/>
            <person name="Yang Y."/>
            <person name="An X."/>
            <person name="Dong Z."/>
            <person name="Zhang K."/>
            <person name="Zhang X."/>
            <person name="Luo M.C."/>
            <person name="Dvorak J."/>
            <person name="Tong Y."/>
            <person name="Wang J."/>
            <person name="Yang H."/>
            <person name="Li Z."/>
            <person name="Wang D."/>
            <person name="Zhang A."/>
            <person name="Wang J."/>
        </authorList>
    </citation>
    <scope>NUCLEOTIDE SEQUENCE</scope>
    <source>
        <strain evidence="8">cv. G1812</strain>
    </source>
</reference>
<evidence type="ECO:0000259" key="6">
    <source>
        <dbReference type="PROSITE" id="PS50966"/>
    </source>
</evidence>
<dbReference type="EnsemblPlants" id="TuG1812G0500001365.01.T01">
    <property type="protein sequence ID" value="TuG1812G0500001365.01.T01"/>
    <property type="gene ID" value="TuG1812G0500001365.01"/>
</dbReference>
<accession>A0A8R7UGC3</accession>
<dbReference type="PROSITE" id="PS50158">
    <property type="entry name" value="ZF_CCHC"/>
    <property type="match status" value="1"/>
</dbReference>
<keyword evidence="3" id="KW-0862">Zinc</keyword>
<evidence type="ECO:0000259" key="5">
    <source>
        <dbReference type="PROSITE" id="PS50158"/>
    </source>
</evidence>
<evidence type="ECO:0000256" key="2">
    <source>
        <dbReference type="ARBA" id="ARBA00022771"/>
    </source>
</evidence>
<dbReference type="EnsemblPlants" id="TuG1812G0500001365.01.T02">
    <property type="protein sequence ID" value="TuG1812G0500001365.01.T02"/>
    <property type="gene ID" value="TuG1812G0500001365.01"/>
</dbReference>
<evidence type="ECO:0000256" key="3">
    <source>
        <dbReference type="ARBA" id="ARBA00022833"/>
    </source>
</evidence>
<dbReference type="Gene3D" id="4.10.60.10">
    <property type="entry name" value="Zinc finger, CCHC-type"/>
    <property type="match status" value="1"/>
</dbReference>
<protein>
    <recommendedName>
        <fullName evidence="9">Protein FAR1-RELATED SEQUENCE</fullName>
    </recommendedName>
</protein>
<sequence length="382" mass="43608">MTSTQRSESTNHMLKNYVPPGCPMHIFVRKYMSLIFDRESEENYEEKRTAIGRPLMRANLATERHAGKIYTRAMFEKFGHILYECGAYQVEEIEKGKEYVAIHTDAARREKWCRTSYKVTVVEAGEECDCECRQFAHMGLLCSHILKVLDFIRVTEIPNKHIVKRWTRDARDILPAHLMQYQKDNSQGNPFSFRHFNMYMQDMELVRMGDSSLAAYERLTTRFNQCAAEMKPLTEVKDGLGLEDRLAGNNMVLSGVEADAVPSRIEADADAFNAIEGTQMIIGNDDSISANVSVTRLDNLLAPAKRKQVGRPTSSREKAPYEGLSKSTRFCGICRQQGHKRTTCPERGDLPKQPRKPARCKNCGVEGHHRNNCHKAAELRLR</sequence>
<reference evidence="7" key="2">
    <citation type="submission" date="2018-03" db="EMBL/GenBank/DDBJ databases">
        <title>The Triticum urartu genome reveals the dynamic nature of wheat genome evolution.</title>
        <authorList>
            <person name="Ling H."/>
            <person name="Ma B."/>
            <person name="Shi X."/>
            <person name="Liu H."/>
            <person name="Dong L."/>
            <person name="Sun H."/>
            <person name="Cao Y."/>
            <person name="Gao Q."/>
            <person name="Zheng S."/>
            <person name="Li Y."/>
            <person name="Yu Y."/>
            <person name="Du H."/>
            <person name="Qi M."/>
            <person name="Li Y."/>
            <person name="Yu H."/>
            <person name="Cui Y."/>
            <person name="Wang N."/>
            <person name="Chen C."/>
            <person name="Wu H."/>
            <person name="Zhao Y."/>
            <person name="Zhang J."/>
            <person name="Li Y."/>
            <person name="Zhou W."/>
            <person name="Zhang B."/>
            <person name="Hu W."/>
            <person name="Eijk M."/>
            <person name="Tang J."/>
            <person name="Witsenboer H."/>
            <person name="Zhao S."/>
            <person name="Li Z."/>
            <person name="Zhang A."/>
            <person name="Wang D."/>
            <person name="Liang C."/>
        </authorList>
    </citation>
    <scope>NUCLEOTIDE SEQUENCE [LARGE SCALE GENOMIC DNA]</scope>
    <source>
        <strain evidence="7">cv. G1812</strain>
    </source>
</reference>
<name>A0A8R7UGC3_TRIUA</name>
<keyword evidence="2 4" id="KW-0863">Zinc-finger</keyword>
<dbReference type="Pfam" id="PF04434">
    <property type="entry name" value="SWIM"/>
    <property type="match status" value="1"/>
</dbReference>
<evidence type="ECO:0000256" key="4">
    <source>
        <dbReference type="PROSITE-ProRule" id="PRU00047"/>
    </source>
</evidence>
<evidence type="ECO:0000256" key="1">
    <source>
        <dbReference type="ARBA" id="ARBA00022723"/>
    </source>
</evidence>
<dbReference type="GO" id="GO:0008270">
    <property type="term" value="F:zinc ion binding"/>
    <property type="evidence" value="ECO:0007669"/>
    <property type="project" value="UniProtKB-KW"/>
</dbReference>
<dbReference type="Gramene" id="TuG1812G0500001365.01.T01">
    <property type="protein sequence ID" value="TuG1812G0500001365.01.T01"/>
    <property type="gene ID" value="TuG1812G0500001365.01"/>
</dbReference>
<evidence type="ECO:0008006" key="9">
    <source>
        <dbReference type="Google" id="ProtNLM"/>
    </source>
</evidence>
<dbReference type="Gramene" id="TuG1812G0500001365.01.T02">
    <property type="protein sequence ID" value="TuG1812G0500001365.01.T02"/>
    <property type="gene ID" value="TuG1812G0500001365.01"/>
</dbReference>
<dbReference type="InterPro" id="IPR001878">
    <property type="entry name" value="Znf_CCHC"/>
</dbReference>